<dbReference type="Proteomes" id="UP001259832">
    <property type="component" value="Unassembled WGS sequence"/>
</dbReference>
<keyword evidence="2" id="KW-1185">Reference proteome</keyword>
<gene>
    <name evidence="1" type="ORF">P3T76_015985</name>
</gene>
<name>A0AAD9FYA7_9STRA</name>
<proteinExistence type="predicted"/>
<accession>A0AAD9FYA7</accession>
<dbReference type="AlphaFoldDB" id="A0AAD9FYA7"/>
<organism evidence="1 2">
    <name type="scientific">Phytophthora citrophthora</name>
    <dbReference type="NCBI Taxonomy" id="4793"/>
    <lineage>
        <taxon>Eukaryota</taxon>
        <taxon>Sar</taxon>
        <taxon>Stramenopiles</taxon>
        <taxon>Oomycota</taxon>
        <taxon>Peronosporomycetes</taxon>
        <taxon>Peronosporales</taxon>
        <taxon>Peronosporaceae</taxon>
        <taxon>Phytophthora</taxon>
    </lineage>
</organism>
<reference evidence="1" key="1">
    <citation type="submission" date="2023-08" db="EMBL/GenBank/DDBJ databases">
        <title>Reference Genome Resource for the Citrus Pathogen Phytophthora citrophthora.</title>
        <authorList>
            <person name="Moller H."/>
            <person name="Coetzee B."/>
            <person name="Rose L.J."/>
            <person name="Van Niekerk J.M."/>
        </authorList>
    </citation>
    <scope>NUCLEOTIDE SEQUENCE</scope>
    <source>
        <strain evidence="1">STE-U-9442</strain>
    </source>
</reference>
<protein>
    <submittedName>
        <fullName evidence="1">Uncharacterized protein</fullName>
    </submittedName>
</protein>
<comment type="caution">
    <text evidence="1">The sequence shown here is derived from an EMBL/GenBank/DDBJ whole genome shotgun (WGS) entry which is preliminary data.</text>
</comment>
<sequence>MTTEVNGEQTVMYLEDIFYIPGAEFGLFSPGLAHEQGFDFTFDHDTQDFTILWEGRAVALAKPQEATWGFLGVHPGQ</sequence>
<evidence type="ECO:0000313" key="1">
    <source>
        <dbReference type="EMBL" id="KAK1928516.1"/>
    </source>
</evidence>
<dbReference type="EMBL" id="JASMQC010000064">
    <property type="protein sequence ID" value="KAK1928516.1"/>
    <property type="molecule type" value="Genomic_DNA"/>
</dbReference>
<evidence type="ECO:0000313" key="2">
    <source>
        <dbReference type="Proteomes" id="UP001259832"/>
    </source>
</evidence>